<evidence type="ECO:0000313" key="3">
    <source>
        <dbReference type="Proteomes" id="UP000479241"/>
    </source>
</evidence>
<dbReference type="EMBL" id="JAAGWG010000010">
    <property type="protein sequence ID" value="NEK85718.1"/>
    <property type="molecule type" value="Genomic_DNA"/>
</dbReference>
<name>A0A6L9W154_9ACTN</name>
<evidence type="ECO:0000256" key="1">
    <source>
        <dbReference type="SAM" id="Phobius"/>
    </source>
</evidence>
<keyword evidence="1" id="KW-0472">Membrane</keyword>
<keyword evidence="1" id="KW-0812">Transmembrane</keyword>
<feature type="transmembrane region" description="Helical" evidence="1">
    <location>
        <begin position="12"/>
        <end position="32"/>
    </location>
</feature>
<organism evidence="2 3">
    <name type="scientific">Blastococcus saxobsidens</name>
    <dbReference type="NCBI Taxonomy" id="138336"/>
    <lineage>
        <taxon>Bacteria</taxon>
        <taxon>Bacillati</taxon>
        <taxon>Actinomycetota</taxon>
        <taxon>Actinomycetes</taxon>
        <taxon>Geodermatophilales</taxon>
        <taxon>Geodermatophilaceae</taxon>
        <taxon>Blastococcus</taxon>
    </lineage>
</organism>
<dbReference type="RefSeq" id="WP_163204029.1">
    <property type="nucleotide sequence ID" value="NZ_JAAGWG010000010.1"/>
</dbReference>
<accession>A0A6L9W154</accession>
<protein>
    <submittedName>
        <fullName evidence="2">Uncharacterized protein</fullName>
    </submittedName>
</protein>
<dbReference type="AlphaFoldDB" id="A0A6L9W154"/>
<feature type="transmembrane region" description="Helical" evidence="1">
    <location>
        <begin position="38"/>
        <end position="60"/>
    </location>
</feature>
<reference evidence="2 3" key="1">
    <citation type="submission" date="2019-12" db="EMBL/GenBank/DDBJ databases">
        <title>the WGS of Blastococcus saxobsidens 67B17.</title>
        <authorList>
            <person name="Jiang Z."/>
        </authorList>
    </citation>
    <scope>NUCLEOTIDE SEQUENCE [LARGE SCALE GENOMIC DNA]</scope>
    <source>
        <strain evidence="2 3">67B17</strain>
    </source>
</reference>
<dbReference type="Proteomes" id="UP000479241">
    <property type="component" value="Unassembled WGS sequence"/>
</dbReference>
<proteinExistence type="predicted"/>
<keyword evidence="1" id="KW-1133">Transmembrane helix</keyword>
<comment type="caution">
    <text evidence="2">The sequence shown here is derived from an EMBL/GenBank/DDBJ whole genome shotgun (WGS) entry which is preliminary data.</text>
</comment>
<evidence type="ECO:0000313" key="2">
    <source>
        <dbReference type="EMBL" id="NEK85718.1"/>
    </source>
</evidence>
<gene>
    <name evidence="2" type="ORF">GCU60_08075</name>
</gene>
<sequence length="76" mass="8123">MRTMRYKPSKPAAVLGIVFGIGMLVFGISMFGDAGEGRGFLVFWCLAVVAITGLNTWAAFSKKGSLATFVASDEEK</sequence>